<evidence type="ECO:0000313" key="15">
    <source>
        <dbReference type="EMBL" id="AOM67794.1"/>
    </source>
</evidence>
<feature type="domain" description="SF4 helicase" evidence="14">
    <location>
        <begin position="536"/>
        <end position="591"/>
    </location>
</feature>
<dbReference type="PANTHER" id="PTHR30153:SF2">
    <property type="entry name" value="REPLICATIVE DNA HELICASE"/>
    <property type="match status" value="1"/>
</dbReference>
<keyword evidence="3 13" id="KW-0235">DNA replication</keyword>
<dbReference type="Gene3D" id="1.10.860.10">
    <property type="entry name" value="DNAb Helicase, Chain A"/>
    <property type="match status" value="1"/>
</dbReference>
<dbReference type="GeneID" id="29070296"/>
<gene>
    <name evidence="15" type="primary">dnaB</name>
    <name evidence="15" type="ORF">Palma_162</name>
</gene>
<dbReference type="GO" id="GO:0043139">
    <property type="term" value="F:5'-3' DNA helicase activity"/>
    <property type="evidence" value="ECO:0007669"/>
    <property type="project" value="UniProtKB-EC"/>
</dbReference>
<comment type="catalytic activity">
    <reaction evidence="12 13">
        <text>ATP + H2O = ADP + phosphate + H(+)</text>
        <dbReference type="Rhea" id="RHEA:13065"/>
        <dbReference type="ChEBI" id="CHEBI:15377"/>
        <dbReference type="ChEBI" id="CHEBI:15378"/>
        <dbReference type="ChEBI" id="CHEBI:30616"/>
        <dbReference type="ChEBI" id="CHEBI:43474"/>
        <dbReference type="ChEBI" id="CHEBI:456216"/>
        <dbReference type="EC" id="5.6.2.3"/>
    </reaction>
</comment>
<dbReference type="EMBL" id="KX284726">
    <property type="protein sequence ID" value="AOM67794.1"/>
    <property type="molecule type" value="Genomic_DNA"/>
</dbReference>
<sequence>MANQAPGIKYYEQLPPQHNLAEEILLGGIILNSNIIETVIGELIAESFALERHQLIYRTIIDIYIEKKHINSIILINQLWELNLLNKIGGINKILQLLQQAQIFTSKIITKAAIKYYTTLIQDKYLRRQLIQYGYDVINMAYNSSIDSVTISFKLDRYISYLKKQLFYEDVIDINLLINQVFLNLKSPETRSQHYGLLSHFHSLDLLTGGFKKGDLIVIAGRPSMGKTSLSLNIGLNIIENEAKSIIFFSLEMSKEQILYKLLSMKSKIPISNIRKGQIQQEEWINLQKAGKLLAEARINIDDTANLSIMQIGVKVKNLIDADPEVSLLVIDYLQLIRISNHSFKNRNEELSEITRTLKMLAKSVDMPILVLSQLNRNVEGRVIKRPLLADLRESGCLSQVTSILNFISHKRIYLPVTLVHVMKSSSLTGALVHEKNNHHIKYSYKQYLYQVLKRENKISTNLTHNHLLLTNFRWDRTDNLKYFRALTYLDLQTQIIRINEVIQNIYLLKKYNSYDISVPNEKMFFTNDYMFTHNSIEQDADLVLLLFRESYYNQNIDDDNLTEIIIAKHRNGPIGISRLKFQPEISTFNE</sequence>
<keyword evidence="9 13" id="KW-0238">DNA-binding</keyword>
<dbReference type="RefSeq" id="YP_009294354.1">
    <property type="nucleotide sequence ID" value="NC_031147.1"/>
</dbReference>
<dbReference type="CDD" id="cd00984">
    <property type="entry name" value="DnaB_C"/>
    <property type="match status" value="1"/>
</dbReference>
<evidence type="ECO:0000256" key="8">
    <source>
        <dbReference type="ARBA" id="ARBA00022840"/>
    </source>
</evidence>
<feature type="domain" description="SF4 helicase" evidence="14">
    <location>
        <begin position="190"/>
        <end position="396"/>
    </location>
</feature>
<keyword evidence="2 13" id="KW-0639">Primosome</keyword>
<accession>A0A1C9CHD4</accession>
<evidence type="ECO:0000256" key="11">
    <source>
        <dbReference type="ARBA" id="ARBA00044940"/>
    </source>
</evidence>
<dbReference type="NCBIfam" id="TIGR00665">
    <property type="entry name" value="DnaB"/>
    <property type="match status" value="1"/>
</dbReference>
<dbReference type="GO" id="GO:0005829">
    <property type="term" value="C:cytosol"/>
    <property type="evidence" value="ECO:0007669"/>
    <property type="project" value="TreeGrafter"/>
</dbReference>
<dbReference type="GO" id="GO:0005524">
    <property type="term" value="F:ATP binding"/>
    <property type="evidence" value="ECO:0007669"/>
    <property type="project" value="UniProtKB-UniRule"/>
</dbReference>
<evidence type="ECO:0000256" key="1">
    <source>
        <dbReference type="ARBA" id="ARBA00008428"/>
    </source>
</evidence>
<evidence type="ECO:0000256" key="9">
    <source>
        <dbReference type="ARBA" id="ARBA00023125"/>
    </source>
</evidence>
<evidence type="ECO:0000256" key="6">
    <source>
        <dbReference type="ARBA" id="ARBA00022801"/>
    </source>
</evidence>
<dbReference type="InterPro" id="IPR036185">
    <property type="entry name" value="DNA_heli_DnaB-like_N_sf"/>
</dbReference>
<dbReference type="SUPFAM" id="SSF48024">
    <property type="entry name" value="N-terminal domain of DnaB helicase"/>
    <property type="match status" value="1"/>
</dbReference>
<keyword evidence="15" id="KW-0934">Plastid</keyword>
<evidence type="ECO:0000256" key="3">
    <source>
        <dbReference type="ARBA" id="ARBA00022705"/>
    </source>
</evidence>
<keyword evidence="5 13" id="KW-0547">Nucleotide-binding</keyword>
<keyword evidence="7 13" id="KW-0347">Helicase</keyword>
<dbReference type="InterPro" id="IPR007694">
    <property type="entry name" value="DNA_helicase_DnaB-like_C"/>
</dbReference>
<proteinExistence type="inferred from homology"/>
<evidence type="ECO:0000256" key="13">
    <source>
        <dbReference type="RuleBase" id="RU362085"/>
    </source>
</evidence>
<dbReference type="Pfam" id="PF03796">
    <property type="entry name" value="DnaB_C"/>
    <property type="match status" value="1"/>
</dbReference>
<organism evidence="15">
    <name type="scientific">Palmaria palmata</name>
    <name type="common">Dulse</name>
    <name type="synonym">Rhodymenia palmata</name>
    <dbReference type="NCBI Taxonomy" id="2822"/>
    <lineage>
        <taxon>Eukaryota</taxon>
        <taxon>Rhodophyta</taxon>
        <taxon>Florideophyceae</taxon>
        <taxon>Nemaliophycidae</taxon>
        <taxon>Palmariales</taxon>
        <taxon>Palmariaceae</taxon>
        <taxon>Palmaria</taxon>
    </lineage>
</organism>
<keyword evidence="10" id="KW-0413">Isomerase</keyword>
<dbReference type="InterPro" id="IPR016136">
    <property type="entry name" value="DNA_helicase_N/primase_C"/>
</dbReference>
<evidence type="ECO:0000259" key="14">
    <source>
        <dbReference type="PROSITE" id="PS51199"/>
    </source>
</evidence>
<keyword evidence="4" id="KW-0677">Repeat</keyword>
<protein>
    <recommendedName>
        <fullName evidence="13">Replicative DNA helicase</fullName>
        <ecNumber evidence="13">5.6.2.3</ecNumber>
    </recommendedName>
</protein>
<reference evidence="15" key="1">
    <citation type="journal article" date="2018" name="PLoS ONE">
        <title>Plastid genome analysis of three Nemaliophycidae red algal species suggests environmental adaptation for iron limited habitats.</title>
        <authorList>
            <person name="Cho C.H."/>
            <person name="Choi J.W."/>
            <person name="Lam D.W."/>
            <person name="Kim K.M."/>
            <person name="Yoon H.S."/>
        </authorList>
    </citation>
    <scope>NUCLEOTIDE SEQUENCE</scope>
</reference>
<comment type="function">
    <text evidence="11">The intein is an endonuclease.</text>
</comment>
<evidence type="ECO:0000256" key="2">
    <source>
        <dbReference type="ARBA" id="ARBA00022515"/>
    </source>
</evidence>
<dbReference type="PANTHER" id="PTHR30153">
    <property type="entry name" value="REPLICATIVE DNA HELICASE DNAB"/>
    <property type="match status" value="1"/>
</dbReference>
<dbReference type="PROSITE" id="PS50818">
    <property type="entry name" value="INTEIN_C_TER"/>
    <property type="match status" value="1"/>
</dbReference>
<dbReference type="SUPFAM" id="SSF51294">
    <property type="entry name" value="Hedgehog/intein (Hint) domain"/>
    <property type="match status" value="1"/>
</dbReference>
<dbReference type="EC" id="5.6.2.3" evidence="13"/>
<dbReference type="InterPro" id="IPR036844">
    <property type="entry name" value="Hint_dom_sf"/>
</dbReference>
<geneLocation type="plastid" evidence="15"/>
<dbReference type="InterPro" id="IPR007693">
    <property type="entry name" value="DNA_helicase_DnaB-like_N"/>
</dbReference>
<dbReference type="PROSITE" id="PS51199">
    <property type="entry name" value="SF4_HELICASE"/>
    <property type="match status" value="2"/>
</dbReference>
<comment type="function">
    <text evidence="13">The main replicative DNA helicase, it participates in initiation and elongation during chromosome replication. Travels ahead of the DNA replisome, separating dsDNA into templates for DNA synthesis. A processive ATP-dependent 5'-3' DNA helicase it has DNA-dependent ATPase activity.</text>
</comment>
<dbReference type="InterPro" id="IPR007692">
    <property type="entry name" value="DNA_helicase_DnaB"/>
</dbReference>
<keyword evidence="8 13" id="KW-0067">ATP-binding</keyword>
<dbReference type="GO" id="GO:0016887">
    <property type="term" value="F:ATP hydrolysis activity"/>
    <property type="evidence" value="ECO:0007669"/>
    <property type="project" value="RHEA"/>
</dbReference>
<keyword evidence="6 13" id="KW-0378">Hydrolase</keyword>
<dbReference type="Pfam" id="PF00772">
    <property type="entry name" value="DnaB"/>
    <property type="match status" value="1"/>
</dbReference>
<dbReference type="GO" id="GO:0006269">
    <property type="term" value="P:DNA replication, synthesis of primer"/>
    <property type="evidence" value="ECO:0007669"/>
    <property type="project" value="UniProtKB-UniRule"/>
</dbReference>
<dbReference type="GO" id="GO:0003677">
    <property type="term" value="F:DNA binding"/>
    <property type="evidence" value="ECO:0007669"/>
    <property type="project" value="UniProtKB-UniRule"/>
</dbReference>
<evidence type="ECO:0000256" key="7">
    <source>
        <dbReference type="ARBA" id="ARBA00022806"/>
    </source>
</evidence>
<dbReference type="SUPFAM" id="SSF52540">
    <property type="entry name" value="P-loop containing nucleoside triphosphate hydrolases"/>
    <property type="match status" value="1"/>
</dbReference>
<evidence type="ECO:0000256" key="10">
    <source>
        <dbReference type="ARBA" id="ARBA00023235"/>
    </source>
</evidence>
<name>A0A1C9CHD4_PALPL</name>
<dbReference type="InterPro" id="IPR027417">
    <property type="entry name" value="P-loop_NTPase"/>
</dbReference>
<dbReference type="AlphaFoldDB" id="A0A1C9CHD4"/>
<dbReference type="InterPro" id="IPR030934">
    <property type="entry name" value="Intein_C"/>
</dbReference>
<dbReference type="Gene3D" id="3.40.50.300">
    <property type="entry name" value="P-loop containing nucleotide triphosphate hydrolases"/>
    <property type="match status" value="2"/>
</dbReference>
<comment type="similarity">
    <text evidence="1 13">Belongs to the helicase family. DnaB subfamily.</text>
</comment>
<evidence type="ECO:0000256" key="5">
    <source>
        <dbReference type="ARBA" id="ARBA00022741"/>
    </source>
</evidence>
<evidence type="ECO:0000256" key="4">
    <source>
        <dbReference type="ARBA" id="ARBA00022737"/>
    </source>
</evidence>
<evidence type="ECO:0000256" key="12">
    <source>
        <dbReference type="ARBA" id="ARBA00048954"/>
    </source>
</evidence>